<dbReference type="STRING" id="282683.SAMN04488105_106222"/>
<feature type="transmembrane region" description="Helical" evidence="5">
    <location>
        <begin position="299"/>
        <end position="317"/>
    </location>
</feature>
<feature type="transmembrane region" description="Helical" evidence="5">
    <location>
        <begin position="237"/>
        <end position="260"/>
    </location>
</feature>
<keyword evidence="4 5" id="KW-0472">Membrane</keyword>
<evidence type="ECO:0000256" key="3">
    <source>
        <dbReference type="ARBA" id="ARBA00022989"/>
    </source>
</evidence>
<dbReference type="GO" id="GO:0006874">
    <property type="term" value="P:intracellular calcium ion homeostasis"/>
    <property type="evidence" value="ECO:0007669"/>
    <property type="project" value="TreeGrafter"/>
</dbReference>
<dbReference type="EMBL" id="FNAV01000006">
    <property type="protein sequence ID" value="SDE70069.1"/>
    <property type="molecule type" value="Genomic_DNA"/>
</dbReference>
<evidence type="ECO:0000313" key="8">
    <source>
        <dbReference type="Proteomes" id="UP000198994"/>
    </source>
</evidence>
<proteinExistence type="predicted"/>
<feature type="domain" description="Sodium/calcium exchanger membrane region" evidence="6">
    <location>
        <begin position="3"/>
        <end position="139"/>
    </location>
</feature>
<accession>A0A1G7F2F8</accession>
<organism evidence="7 8">
    <name type="scientific">Salipiger thiooxidans</name>
    <dbReference type="NCBI Taxonomy" id="282683"/>
    <lineage>
        <taxon>Bacteria</taxon>
        <taxon>Pseudomonadati</taxon>
        <taxon>Pseudomonadota</taxon>
        <taxon>Alphaproteobacteria</taxon>
        <taxon>Rhodobacterales</taxon>
        <taxon>Roseobacteraceae</taxon>
        <taxon>Salipiger</taxon>
    </lineage>
</organism>
<dbReference type="NCBIfam" id="TIGR00367">
    <property type="entry name" value="calcium/sodium antiporter"/>
    <property type="match status" value="1"/>
</dbReference>
<dbReference type="InterPro" id="IPR004481">
    <property type="entry name" value="K/Na/Ca-exchanger"/>
</dbReference>
<dbReference type="PANTHER" id="PTHR10846">
    <property type="entry name" value="SODIUM/POTASSIUM/CALCIUM EXCHANGER"/>
    <property type="match status" value="1"/>
</dbReference>
<dbReference type="Pfam" id="PF01699">
    <property type="entry name" value="Na_Ca_ex"/>
    <property type="match status" value="2"/>
</dbReference>
<dbReference type="GO" id="GO:0008273">
    <property type="term" value="F:calcium, potassium:sodium antiporter activity"/>
    <property type="evidence" value="ECO:0007669"/>
    <property type="project" value="TreeGrafter"/>
</dbReference>
<evidence type="ECO:0000313" key="7">
    <source>
        <dbReference type="EMBL" id="SDE70069.1"/>
    </source>
</evidence>
<feature type="transmembrane region" description="Helical" evidence="5">
    <location>
        <begin position="126"/>
        <end position="143"/>
    </location>
</feature>
<feature type="transmembrane region" description="Helical" evidence="5">
    <location>
        <begin position="208"/>
        <end position="230"/>
    </location>
</feature>
<keyword evidence="2 5" id="KW-0812">Transmembrane</keyword>
<keyword evidence="3 5" id="KW-1133">Transmembrane helix</keyword>
<dbReference type="Proteomes" id="UP000198994">
    <property type="component" value="Unassembled WGS sequence"/>
</dbReference>
<evidence type="ECO:0000256" key="1">
    <source>
        <dbReference type="ARBA" id="ARBA00004141"/>
    </source>
</evidence>
<feature type="transmembrane region" description="Helical" evidence="5">
    <location>
        <begin position="103"/>
        <end position="120"/>
    </location>
</feature>
<evidence type="ECO:0000256" key="5">
    <source>
        <dbReference type="SAM" id="Phobius"/>
    </source>
</evidence>
<keyword evidence="8" id="KW-1185">Reference proteome</keyword>
<comment type="subcellular location">
    <subcellularLocation>
        <location evidence="1">Membrane</location>
        <topology evidence="1">Multi-pass membrane protein</topology>
    </subcellularLocation>
</comment>
<feature type="transmembrane region" description="Helical" evidence="5">
    <location>
        <begin position="174"/>
        <end position="196"/>
    </location>
</feature>
<protein>
    <submittedName>
        <fullName evidence="7">Cation:H+ antiporter</fullName>
    </submittedName>
</protein>
<dbReference type="InterPro" id="IPR044880">
    <property type="entry name" value="NCX_ion-bd_dom_sf"/>
</dbReference>
<gene>
    <name evidence="7" type="ORF">SAMN04488105_106222</name>
</gene>
<name>A0A1G7F2F8_9RHOB</name>
<dbReference type="GO" id="GO:0005262">
    <property type="term" value="F:calcium channel activity"/>
    <property type="evidence" value="ECO:0007669"/>
    <property type="project" value="TreeGrafter"/>
</dbReference>
<dbReference type="GO" id="GO:0005886">
    <property type="term" value="C:plasma membrane"/>
    <property type="evidence" value="ECO:0007669"/>
    <property type="project" value="TreeGrafter"/>
</dbReference>
<reference evidence="8" key="1">
    <citation type="submission" date="2016-10" db="EMBL/GenBank/DDBJ databases">
        <authorList>
            <person name="Varghese N."/>
            <person name="Submissions S."/>
        </authorList>
    </citation>
    <scope>NUCLEOTIDE SEQUENCE [LARGE SCALE GENOMIC DNA]</scope>
    <source>
        <strain evidence="8">DSM 10146</strain>
    </source>
</reference>
<dbReference type="RefSeq" id="WP_089958930.1">
    <property type="nucleotide sequence ID" value="NZ_FNAV01000006.1"/>
</dbReference>
<dbReference type="InterPro" id="IPR004837">
    <property type="entry name" value="NaCa_Exmemb"/>
</dbReference>
<sequence>MNIVLLVLGLVGLVLGGDALVRGSVALARRLGLSPLVIGLTLVGFGTSLPELVTSLQAAWVGSPGIAVGNVVGSNTGNILLILGIAALMAPIAVERAAFRRDGTVLLVATALCLGCTLMGEIGRVAGAALVLALLAYVGGTLVQERRRATAAQAVFEAEAQVFDIPEGRPWRDLLLTFGGLAGIILAAKLLVTGAVGLAQMAGIPETVIGLTIVAIGTSMPELVTSVLAVRKGQGDVAFGNIVGSNIFNILGILGVTGLVQPLAVPPEIIRLDIWVMLGATLALTLFATTGWRVSRREGALLLAAYVVYVGWLVATAI</sequence>
<dbReference type="AlphaFoldDB" id="A0A1G7F2F8"/>
<feature type="domain" description="Sodium/calcium exchanger membrane region" evidence="6">
    <location>
        <begin position="175"/>
        <end position="313"/>
    </location>
</feature>
<dbReference type="OrthoDB" id="9794225at2"/>
<evidence type="ECO:0000256" key="4">
    <source>
        <dbReference type="ARBA" id="ARBA00023136"/>
    </source>
</evidence>
<dbReference type="Gene3D" id="6.10.280.80">
    <property type="entry name" value="NCX, peripheral helical region"/>
    <property type="match status" value="1"/>
</dbReference>
<feature type="transmembrane region" description="Helical" evidence="5">
    <location>
        <begin position="77"/>
        <end position="94"/>
    </location>
</feature>
<evidence type="ECO:0000259" key="6">
    <source>
        <dbReference type="Pfam" id="PF01699"/>
    </source>
</evidence>
<feature type="transmembrane region" description="Helical" evidence="5">
    <location>
        <begin position="272"/>
        <end position="292"/>
    </location>
</feature>
<evidence type="ECO:0000256" key="2">
    <source>
        <dbReference type="ARBA" id="ARBA00022692"/>
    </source>
</evidence>
<dbReference type="Gene3D" id="1.20.1420.30">
    <property type="entry name" value="NCX, central ion-binding region"/>
    <property type="match status" value="2"/>
</dbReference>
<dbReference type="PANTHER" id="PTHR10846:SF8">
    <property type="entry name" value="INNER MEMBRANE PROTEIN YRBG"/>
    <property type="match status" value="1"/>
</dbReference>